<dbReference type="GO" id="GO:0005737">
    <property type="term" value="C:cytoplasm"/>
    <property type="evidence" value="ECO:0007669"/>
    <property type="project" value="TreeGrafter"/>
</dbReference>
<organism evidence="17 18">
    <name type="scientific">Candidatus Dechloromonas phosphorivorans</name>
    <dbReference type="NCBI Taxonomy" id="2899244"/>
    <lineage>
        <taxon>Bacteria</taxon>
        <taxon>Pseudomonadati</taxon>
        <taxon>Pseudomonadota</taxon>
        <taxon>Betaproteobacteria</taxon>
        <taxon>Rhodocyclales</taxon>
        <taxon>Azonexaceae</taxon>
        <taxon>Dechloromonas</taxon>
    </lineage>
</organism>
<dbReference type="AlphaFoldDB" id="A0A935K6Z3"/>
<dbReference type="SUPFAM" id="SSF51197">
    <property type="entry name" value="Clavaminate synthase-like"/>
    <property type="match status" value="1"/>
</dbReference>
<dbReference type="GO" id="GO:0008198">
    <property type="term" value="F:ferrous iron binding"/>
    <property type="evidence" value="ECO:0007669"/>
    <property type="project" value="TreeGrafter"/>
</dbReference>
<evidence type="ECO:0000259" key="16">
    <source>
        <dbReference type="PROSITE" id="PS51471"/>
    </source>
</evidence>
<dbReference type="InterPro" id="IPR005123">
    <property type="entry name" value="Oxoglu/Fe-dep_dioxygenase_dom"/>
</dbReference>
<keyword evidence="3" id="KW-0227">DNA damage</keyword>
<evidence type="ECO:0000256" key="12">
    <source>
        <dbReference type="ARBA" id="ARBA00080712"/>
    </source>
</evidence>
<evidence type="ECO:0000256" key="10">
    <source>
        <dbReference type="ARBA" id="ARBA00066725"/>
    </source>
</evidence>
<evidence type="ECO:0000256" key="14">
    <source>
        <dbReference type="PIRSR" id="PIRSR604574-1"/>
    </source>
</evidence>
<evidence type="ECO:0000256" key="8">
    <source>
        <dbReference type="ARBA" id="ARBA00050106"/>
    </source>
</evidence>
<evidence type="ECO:0000313" key="17">
    <source>
        <dbReference type="EMBL" id="MBK7417433.1"/>
    </source>
</evidence>
<comment type="cofactor">
    <cofactor evidence="15">
        <name>Fe(2+)</name>
        <dbReference type="ChEBI" id="CHEBI:29033"/>
    </cofactor>
    <text evidence="15">Binds 1 Fe(2+) ion per subunit.</text>
</comment>
<gene>
    <name evidence="17" type="primary">alkB</name>
    <name evidence="17" type="ORF">IPJ38_22420</name>
</gene>
<dbReference type="PROSITE" id="PS51471">
    <property type="entry name" value="FE2OG_OXY"/>
    <property type="match status" value="1"/>
</dbReference>
<evidence type="ECO:0000256" key="7">
    <source>
        <dbReference type="ARBA" id="ARBA00023204"/>
    </source>
</evidence>
<reference evidence="17 18" key="1">
    <citation type="submission" date="2020-10" db="EMBL/GenBank/DDBJ databases">
        <title>Connecting structure to function with the recovery of over 1000 high-quality activated sludge metagenome-assembled genomes encoding full-length rRNA genes using long-read sequencing.</title>
        <authorList>
            <person name="Singleton C.M."/>
            <person name="Petriglieri F."/>
            <person name="Kristensen J.M."/>
            <person name="Kirkegaard R.H."/>
            <person name="Michaelsen T.Y."/>
            <person name="Andersen M.H."/>
            <person name="Karst S.M."/>
            <person name="Dueholm M.S."/>
            <person name="Nielsen P.H."/>
            <person name="Albertsen M."/>
        </authorList>
    </citation>
    <scope>NUCLEOTIDE SEQUENCE [LARGE SCALE GENOMIC DNA]</scope>
    <source>
        <strain evidence="17">EsbW_18-Q3-R4-48_BATAC.463</strain>
    </source>
</reference>
<feature type="binding site" evidence="14">
    <location>
        <position position="71"/>
    </location>
    <ligand>
        <name>substrate</name>
    </ligand>
</feature>
<evidence type="ECO:0000256" key="4">
    <source>
        <dbReference type="ARBA" id="ARBA00022964"/>
    </source>
</evidence>
<sequence length="215" mass="23003">MDLLSHAGATTTWTERLGPGSLVLRGFAASEAETLYGEIGKIVAAAPFRQMLTPGGFRMSVAMSNCGTTGWVTDQSGYRYQPNDPESGQPWPPMPATFSRLAEAAAAAAGFSGFAPDACLINRYQPGAKMSLHQDKDERDQTQPIVSVSLGLPAVFQFGGLQRSVTATRVTLTHGDVVVWGGPDRLRYHGVLALKAGEHPIVGACRLNLTFRKAR</sequence>
<keyword evidence="2 15" id="KW-0479">Metal-binding</keyword>
<dbReference type="GO" id="GO:0035515">
    <property type="term" value="F:oxidative RNA demethylase activity"/>
    <property type="evidence" value="ECO:0007669"/>
    <property type="project" value="TreeGrafter"/>
</dbReference>
<feature type="domain" description="Fe2OG dioxygenase" evidence="16">
    <location>
        <begin position="115"/>
        <end position="215"/>
    </location>
</feature>
<keyword evidence="6 15" id="KW-0408">Iron</keyword>
<comment type="catalytic activity">
    <reaction evidence="8">
        <text>a methylated nucleobase within DNA + 2-oxoglutarate + O2 = a nucleobase within DNA + formaldehyde + succinate + CO2</text>
        <dbReference type="Rhea" id="RHEA:30299"/>
        <dbReference type="Rhea" id="RHEA-COMP:12192"/>
        <dbReference type="Rhea" id="RHEA-COMP:12193"/>
        <dbReference type="ChEBI" id="CHEBI:15379"/>
        <dbReference type="ChEBI" id="CHEBI:16526"/>
        <dbReference type="ChEBI" id="CHEBI:16810"/>
        <dbReference type="ChEBI" id="CHEBI:16842"/>
        <dbReference type="ChEBI" id="CHEBI:30031"/>
        <dbReference type="ChEBI" id="CHEBI:32875"/>
        <dbReference type="ChEBI" id="CHEBI:64428"/>
        <dbReference type="EC" id="1.14.11.33"/>
    </reaction>
</comment>
<comment type="function">
    <text evidence="9">Dioxygenase that repairs alkylated DNA and RNA containing 3-methylcytosine or 1-methyladenine by oxidative demethylation. Has highest activity towards 3-methylcytosine. Has lower activity towards alkylated DNA containing ethenoadenine, and no detectable activity towards 1-methylguanine or 3-methylthymine. Accepts double-stranded and single-stranded substrates. Requires molecular oxygen, alpha-ketoglutarate and iron. Provides extensive resistance to alkylating agents such as MMS and DMS (SN2 agents), but not to MMNG and MNU (SN1 agents).</text>
</comment>
<feature type="binding site" evidence="15">
    <location>
        <position position="189"/>
    </location>
    <ligand>
        <name>Fe cation</name>
        <dbReference type="ChEBI" id="CHEBI:24875"/>
        <note>catalytic</note>
    </ligand>
</feature>
<dbReference type="EMBL" id="JADJMS010000052">
    <property type="protein sequence ID" value="MBK7417433.1"/>
    <property type="molecule type" value="Genomic_DNA"/>
</dbReference>
<evidence type="ECO:0000256" key="6">
    <source>
        <dbReference type="ARBA" id="ARBA00023004"/>
    </source>
</evidence>
<dbReference type="GO" id="GO:0006281">
    <property type="term" value="P:DNA repair"/>
    <property type="evidence" value="ECO:0007669"/>
    <property type="project" value="UniProtKB-KW"/>
</dbReference>
<dbReference type="InterPro" id="IPR004574">
    <property type="entry name" value="Alkb"/>
</dbReference>
<protein>
    <recommendedName>
        <fullName evidence="11">Alpha-ketoglutarate-dependent dioxygenase AlkB</fullName>
        <ecNumber evidence="10">1.14.11.33</ecNumber>
    </recommendedName>
    <alternativeName>
        <fullName evidence="12">Alkylated DNA repair protein AlkB</fullName>
    </alternativeName>
    <alternativeName>
        <fullName evidence="13">DNA oxidative demethylase AlkB</fullName>
    </alternativeName>
</protein>
<evidence type="ECO:0000256" key="5">
    <source>
        <dbReference type="ARBA" id="ARBA00023002"/>
    </source>
</evidence>
<dbReference type="GO" id="GO:0035513">
    <property type="term" value="P:oxidative RNA demethylation"/>
    <property type="evidence" value="ECO:0007669"/>
    <property type="project" value="TreeGrafter"/>
</dbReference>
<dbReference type="EC" id="1.14.11.33" evidence="10"/>
<evidence type="ECO:0000256" key="3">
    <source>
        <dbReference type="ARBA" id="ARBA00022763"/>
    </source>
</evidence>
<dbReference type="Pfam" id="PF13532">
    <property type="entry name" value="2OG-FeII_Oxy_2"/>
    <property type="match status" value="1"/>
</dbReference>
<keyword evidence="7" id="KW-0234">DNA repair</keyword>
<evidence type="ECO:0000256" key="9">
    <source>
        <dbReference type="ARBA" id="ARBA00055649"/>
    </source>
</evidence>
<comment type="similarity">
    <text evidence="1">Belongs to the alkB family.</text>
</comment>
<keyword evidence="4" id="KW-0223">Dioxygenase</keyword>
<accession>A0A935K6Z3</accession>
<evidence type="ECO:0000256" key="2">
    <source>
        <dbReference type="ARBA" id="ARBA00022723"/>
    </source>
</evidence>
<evidence type="ECO:0000256" key="1">
    <source>
        <dbReference type="ARBA" id="ARBA00007879"/>
    </source>
</evidence>
<comment type="caution">
    <text evidence="17">The sequence shown here is derived from an EMBL/GenBank/DDBJ whole genome shotgun (WGS) entry which is preliminary data.</text>
</comment>
<evidence type="ECO:0000256" key="15">
    <source>
        <dbReference type="PIRSR" id="PIRSR604574-2"/>
    </source>
</evidence>
<dbReference type="PANTHER" id="PTHR16557">
    <property type="entry name" value="ALKYLATED DNA REPAIR PROTEIN ALKB-RELATED"/>
    <property type="match status" value="1"/>
</dbReference>
<evidence type="ECO:0000256" key="13">
    <source>
        <dbReference type="ARBA" id="ARBA00082512"/>
    </source>
</evidence>
<dbReference type="Gene3D" id="2.60.120.590">
    <property type="entry name" value="Alpha-ketoglutarate-dependent dioxygenase AlkB-like"/>
    <property type="match status" value="1"/>
</dbReference>
<feature type="binding site" evidence="14">
    <location>
        <position position="137"/>
    </location>
    <ligand>
        <name>substrate</name>
    </ligand>
</feature>
<dbReference type="FunFam" id="2.60.120.590:FF:000005">
    <property type="entry name" value="Alpha-ketoglutarate-dependent dioxygenase AlkB"/>
    <property type="match status" value="1"/>
</dbReference>
<proteinExistence type="inferred from homology"/>
<feature type="binding site" evidence="14">
    <location>
        <begin position="78"/>
        <end position="80"/>
    </location>
    <ligand>
        <name>substrate</name>
    </ligand>
</feature>
<dbReference type="PANTHER" id="PTHR16557:SF2">
    <property type="entry name" value="NUCLEIC ACID DIOXYGENASE ALKBH1"/>
    <property type="match status" value="1"/>
</dbReference>
<evidence type="ECO:0000313" key="18">
    <source>
        <dbReference type="Proteomes" id="UP000739411"/>
    </source>
</evidence>
<feature type="binding site" evidence="14">
    <location>
        <position position="163"/>
    </location>
    <ligand>
        <name>substrate</name>
    </ligand>
</feature>
<feature type="binding site" evidence="14">
    <location>
        <begin position="122"/>
        <end position="124"/>
    </location>
    <ligand>
        <name>2-oxoglutarate</name>
        <dbReference type="ChEBI" id="CHEBI:16810"/>
    </ligand>
</feature>
<feature type="binding site" evidence="15">
    <location>
        <position position="133"/>
    </location>
    <ligand>
        <name>Fe cation</name>
        <dbReference type="ChEBI" id="CHEBI:24875"/>
        <note>catalytic</note>
    </ligand>
</feature>
<evidence type="ECO:0000256" key="11">
    <source>
        <dbReference type="ARBA" id="ARBA00072243"/>
    </source>
</evidence>
<name>A0A935K6Z3_9RHOO</name>
<dbReference type="GO" id="GO:0035516">
    <property type="term" value="F:broad specificity oxidative DNA demethylase activity"/>
    <property type="evidence" value="ECO:0007669"/>
    <property type="project" value="UniProtKB-EC"/>
</dbReference>
<feature type="binding site" evidence="15">
    <location>
        <position position="135"/>
    </location>
    <ligand>
        <name>Fe cation</name>
        <dbReference type="ChEBI" id="CHEBI:24875"/>
        <note>catalytic</note>
    </ligand>
</feature>
<dbReference type="InterPro" id="IPR037151">
    <property type="entry name" value="AlkB-like_sf"/>
</dbReference>
<dbReference type="NCBIfam" id="NF011930">
    <property type="entry name" value="PRK15401.1"/>
    <property type="match status" value="1"/>
</dbReference>
<feature type="binding site" evidence="14">
    <location>
        <begin position="206"/>
        <end position="212"/>
    </location>
    <ligand>
        <name>2-oxoglutarate</name>
        <dbReference type="ChEBI" id="CHEBI:16810"/>
    </ligand>
</feature>
<keyword evidence="5 17" id="KW-0560">Oxidoreductase</keyword>
<dbReference type="InterPro" id="IPR027450">
    <property type="entry name" value="AlkB-like"/>
</dbReference>
<dbReference type="Proteomes" id="UP000739411">
    <property type="component" value="Unassembled WGS sequence"/>
</dbReference>